<dbReference type="GO" id="GO:0003774">
    <property type="term" value="F:cytoskeletal motor activity"/>
    <property type="evidence" value="ECO:0007669"/>
    <property type="project" value="InterPro"/>
</dbReference>
<keyword evidence="2" id="KW-0067">ATP-binding</keyword>
<comment type="similarity">
    <text evidence="5">Belongs to the TRAFAC class myosin-kinesin ATPase superfamily. Myosin family.</text>
</comment>
<dbReference type="Gene3D" id="1.20.58.530">
    <property type="match status" value="1"/>
</dbReference>
<comment type="caution">
    <text evidence="5">Lacks conserved residue(s) required for the propagation of feature annotation.</text>
</comment>
<dbReference type="GO" id="GO:0016459">
    <property type="term" value="C:myosin complex"/>
    <property type="evidence" value="ECO:0007669"/>
    <property type="project" value="UniProtKB-KW"/>
</dbReference>
<name>S4R5V5_PETMA</name>
<dbReference type="GO" id="GO:0005654">
    <property type="term" value="C:nucleoplasm"/>
    <property type="evidence" value="ECO:0007669"/>
    <property type="project" value="TreeGrafter"/>
</dbReference>
<dbReference type="GeneTree" id="ENSGT00940000158920"/>
<dbReference type="GO" id="GO:0048471">
    <property type="term" value="C:perinuclear region of cytoplasm"/>
    <property type="evidence" value="ECO:0007669"/>
    <property type="project" value="TreeGrafter"/>
</dbReference>
<reference evidence="7" key="2">
    <citation type="submission" date="2025-09" db="UniProtKB">
        <authorList>
            <consortium name="Ensembl"/>
        </authorList>
    </citation>
    <scope>IDENTIFICATION</scope>
</reference>
<evidence type="ECO:0000256" key="2">
    <source>
        <dbReference type="ARBA" id="ARBA00022840"/>
    </source>
</evidence>
<evidence type="ECO:0000313" key="7">
    <source>
        <dbReference type="Ensembl" id="ENSPMAP00000000585.1"/>
    </source>
</evidence>
<feature type="domain" description="Myosin motor" evidence="6">
    <location>
        <begin position="1"/>
        <end position="320"/>
    </location>
</feature>
<evidence type="ECO:0000259" key="6">
    <source>
        <dbReference type="PROSITE" id="PS51456"/>
    </source>
</evidence>
<dbReference type="InterPro" id="IPR027417">
    <property type="entry name" value="P-loop_NTPase"/>
</dbReference>
<dbReference type="GO" id="GO:0043491">
    <property type="term" value="P:phosphatidylinositol 3-kinase/protein kinase B signal transduction"/>
    <property type="evidence" value="ECO:0007669"/>
    <property type="project" value="TreeGrafter"/>
</dbReference>
<dbReference type="HOGENOM" id="CLU_870298_0_0_1"/>
<dbReference type="GO" id="GO:0005524">
    <property type="term" value="F:ATP binding"/>
    <property type="evidence" value="ECO:0007669"/>
    <property type="project" value="UniProtKB-KW"/>
</dbReference>
<dbReference type="InterPro" id="IPR001609">
    <property type="entry name" value="Myosin_head_motor_dom-like"/>
</dbReference>
<evidence type="ECO:0000256" key="3">
    <source>
        <dbReference type="ARBA" id="ARBA00023123"/>
    </source>
</evidence>
<dbReference type="PANTHER" id="PTHR47335:SF1">
    <property type="entry name" value="UNCONVENTIONAL MYOSIN-XVI"/>
    <property type="match status" value="1"/>
</dbReference>
<keyword evidence="5" id="KW-0009">Actin-binding</keyword>
<dbReference type="GO" id="GO:2000134">
    <property type="term" value="P:negative regulation of G1/S transition of mitotic cell cycle"/>
    <property type="evidence" value="ECO:0007669"/>
    <property type="project" value="TreeGrafter"/>
</dbReference>
<evidence type="ECO:0000256" key="5">
    <source>
        <dbReference type="PROSITE-ProRule" id="PRU00782"/>
    </source>
</evidence>
<dbReference type="STRING" id="7757.ENSPMAP00000000585"/>
<dbReference type="GO" id="GO:0048812">
    <property type="term" value="P:neuron projection morphogenesis"/>
    <property type="evidence" value="ECO:0007669"/>
    <property type="project" value="TreeGrafter"/>
</dbReference>
<feature type="region of interest" description="Actin-binding" evidence="5">
    <location>
        <begin position="254"/>
        <end position="276"/>
    </location>
</feature>
<sequence length="320" mass="35533">SEPTTEIGILNICGFERFQKNSFEQLCVNLASERLQQHTELHLFALEQTQCAQEGVATEIVGLHGNQRLLDFFFQRPQGMLHLLDEESTSAQPSDQALVKRIQGSLERSHTNGVLSMPGRDRNGNAQTHFTIKHFAGEVTYDLTGAAAKNKDQLPQSLLFVMKTSENVVLRQLFQARLSPTGALLPPTGNRFPFRLAKAGRLHPQAAAAAAAATTTCYITLHKLLKKKGEGSSLAESLEHGQELTLTSQLRMSLSDALLRLVGCTQHHLRCVRPNEAGRPDAFEAELVSAQLRHARVLHTVRLRRFGFPARLPFADFLDR</sequence>
<accession>S4R5V5</accession>
<evidence type="ECO:0000256" key="1">
    <source>
        <dbReference type="ARBA" id="ARBA00022741"/>
    </source>
</evidence>
<dbReference type="Gene3D" id="3.40.850.10">
    <property type="entry name" value="Kinesin motor domain"/>
    <property type="match status" value="1"/>
</dbReference>
<proteinExistence type="inferred from homology"/>
<dbReference type="Pfam" id="PF00063">
    <property type="entry name" value="Myosin_head"/>
    <property type="match status" value="1"/>
</dbReference>
<dbReference type="AlphaFoldDB" id="S4R5V5"/>
<dbReference type="GO" id="GO:0051015">
    <property type="term" value="F:actin filament binding"/>
    <property type="evidence" value="ECO:0007669"/>
    <property type="project" value="TreeGrafter"/>
</dbReference>
<keyword evidence="4" id="KW-0505">Motor protein</keyword>
<keyword evidence="3 5" id="KW-0518">Myosin</keyword>
<dbReference type="PROSITE" id="PS51456">
    <property type="entry name" value="MYOSIN_MOTOR"/>
    <property type="match status" value="1"/>
</dbReference>
<dbReference type="GO" id="GO:0019903">
    <property type="term" value="F:protein phosphatase binding"/>
    <property type="evidence" value="ECO:0007669"/>
    <property type="project" value="TreeGrafter"/>
</dbReference>
<reference evidence="7" key="1">
    <citation type="submission" date="2025-08" db="UniProtKB">
        <authorList>
            <consortium name="Ensembl"/>
        </authorList>
    </citation>
    <scope>IDENTIFICATION</scope>
</reference>
<dbReference type="SMART" id="SM00242">
    <property type="entry name" value="MYSc"/>
    <property type="match status" value="1"/>
</dbReference>
<dbReference type="Ensembl" id="ENSPMAT00000000586.1">
    <property type="protein sequence ID" value="ENSPMAP00000000585.1"/>
    <property type="gene ID" value="ENSPMAG00000000530.1"/>
</dbReference>
<dbReference type="OMA" id="DATEPHY"/>
<keyword evidence="1" id="KW-0547">Nucleotide-binding</keyword>
<protein>
    <recommendedName>
        <fullName evidence="6">Myosin motor domain-containing protein</fullName>
    </recommendedName>
</protein>
<organism evidence="7">
    <name type="scientific">Petromyzon marinus</name>
    <name type="common">Sea lamprey</name>
    <dbReference type="NCBI Taxonomy" id="7757"/>
    <lineage>
        <taxon>Eukaryota</taxon>
        <taxon>Metazoa</taxon>
        <taxon>Chordata</taxon>
        <taxon>Craniata</taxon>
        <taxon>Vertebrata</taxon>
        <taxon>Cyclostomata</taxon>
        <taxon>Hyperoartia</taxon>
        <taxon>Petromyzontiformes</taxon>
        <taxon>Petromyzontidae</taxon>
        <taxon>Petromyzon</taxon>
    </lineage>
</organism>
<dbReference type="SUPFAM" id="SSF52540">
    <property type="entry name" value="P-loop containing nucleoside triphosphate hydrolases"/>
    <property type="match status" value="1"/>
</dbReference>
<evidence type="ECO:0000256" key="4">
    <source>
        <dbReference type="ARBA" id="ARBA00023175"/>
    </source>
</evidence>
<dbReference type="InterPro" id="IPR052838">
    <property type="entry name" value="Myosin-XVI"/>
</dbReference>
<dbReference type="PANTHER" id="PTHR47335">
    <property type="entry name" value="UNCONVENTIONAL MYOSIN-XVI"/>
    <property type="match status" value="1"/>
</dbReference>
<dbReference type="InterPro" id="IPR036961">
    <property type="entry name" value="Kinesin_motor_dom_sf"/>
</dbReference>